<feature type="chain" id="PRO_5032289945" evidence="4">
    <location>
        <begin position="27"/>
        <end position="412"/>
    </location>
</feature>
<keyword evidence="3" id="KW-1133">Transmembrane helix</keyword>
<dbReference type="OrthoDB" id="4691307at2759"/>
<keyword evidence="2" id="KW-0677">Repeat</keyword>
<dbReference type="SMART" id="SM00369">
    <property type="entry name" value="LRR_TYP"/>
    <property type="match status" value="4"/>
</dbReference>
<dbReference type="Pfam" id="PF13855">
    <property type="entry name" value="LRR_8"/>
    <property type="match status" value="2"/>
</dbReference>
<dbReference type="EMBL" id="WNWW01000976">
    <property type="protein sequence ID" value="KAF3420281.1"/>
    <property type="molecule type" value="Genomic_DNA"/>
</dbReference>
<dbReference type="PROSITE" id="PS51450">
    <property type="entry name" value="LRR"/>
    <property type="match status" value="1"/>
</dbReference>
<sequence>MINGTVVYFAISLASMLFSFGIAASAQQCSSFCVCDTWYDLERASCVGRHLYNIHTGAPDNVQALDLSDNVISVLTSFELANIGFTRLKYLNLSKNAISEIDLNAFDGLTDLMVMDLSRNRLNDISAEVFERNKNLRILKLSKNNFKSHIPKLRSSSLTELSLDSCQISHLPLDTFNGLKHLRRLDLANNLMIQMNAIAVQTLHFLQKLSLEGNPWSCDKIMVDLQMYLRNNGIEFDEICSKKGNVRKFEKMIVLPTMTRNYHRSKVANPKETKQRTNRIEMESNILNNKTLSTCQETASPTPVTDSEDNYSVAYWFLILGFILGILSRLVISYIWLLGVYLCNRRYSVERFNSGFIISREQSLLSLNGRMENDGSLSEFYPNTPPPAYRDVMLQPSLYRYPSRVSNLNRDR</sequence>
<dbReference type="PANTHER" id="PTHR24366">
    <property type="entry name" value="IG(IMMUNOGLOBULIN) AND LRR(LEUCINE RICH REPEAT) DOMAINS"/>
    <property type="match status" value="1"/>
</dbReference>
<keyword evidence="4" id="KW-0732">Signal</keyword>
<feature type="transmembrane region" description="Helical" evidence="3">
    <location>
        <begin position="313"/>
        <end position="342"/>
    </location>
</feature>
<dbReference type="Gene3D" id="3.80.10.10">
    <property type="entry name" value="Ribonuclease Inhibitor"/>
    <property type="match status" value="2"/>
</dbReference>
<dbReference type="InterPro" id="IPR032675">
    <property type="entry name" value="LRR_dom_sf"/>
</dbReference>
<keyword evidence="3" id="KW-0812">Transmembrane</keyword>
<dbReference type="InterPro" id="IPR001611">
    <property type="entry name" value="Leu-rich_rpt"/>
</dbReference>
<keyword evidence="6" id="KW-1185">Reference proteome</keyword>
<evidence type="ECO:0000256" key="3">
    <source>
        <dbReference type="SAM" id="Phobius"/>
    </source>
</evidence>
<gene>
    <name evidence="5" type="ORF">E2986_11335</name>
</gene>
<reference evidence="5" key="1">
    <citation type="submission" date="2019-11" db="EMBL/GenBank/DDBJ databases">
        <title>The nuclear and mitochondrial genomes of Frieseomelitta varia - a highly eusocial stingless bee (Meliponini) with a permanently sterile worker caste.</title>
        <authorList>
            <person name="Freitas F.C.P."/>
            <person name="Lourenco A.P."/>
            <person name="Nunes F.M.F."/>
            <person name="Paschoal A.R."/>
            <person name="Abreu F.C.P."/>
            <person name="Barbin F.O."/>
            <person name="Bataglia L."/>
            <person name="Cardoso-Junior C.A.M."/>
            <person name="Cervoni M.S."/>
            <person name="Silva S.R."/>
            <person name="Dalarmi F."/>
            <person name="Del Lama M.A."/>
            <person name="Depintor T.S."/>
            <person name="Ferreira K.M."/>
            <person name="Goria P.S."/>
            <person name="Jaskot M.C."/>
            <person name="Lago D.C."/>
            <person name="Luna-Lucena D."/>
            <person name="Moda L.M."/>
            <person name="Nascimento L."/>
            <person name="Pedrino M."/>
            <person name="Rabico F.O."/>
            <person name="Sanches F.C."/>
            <person name="Santos D.E."/>
            <person name="Santos C.G."/>
            <person name="Vieira J."/>
            <person name="Lopes T.F."/>
            <person name="Barchuk A.R."/>
            <person name="Hartfelder K."/>
            <person name="Simoes Z.L.P."/>
            <person name="Bitondi M.M.G."/>
            <person name="Pinheiro D.G."/>
        </authorList>
    </citation>
    <scope>NUCLEOTIDE SEQUENCE</scope>
    <source>
        <strain evidence="5">USP_RPSP 00005682</strain>
        <tissue evidence="5">Whole individual</tissue>
    </source>
</reference>
<dbReference type="AlphaFoldDB" id="A0A833VJ39"/>
<dbReference type="Proteomes" id="UP000655588">
    <property type="component" value="Unassembled WGS sequence"/>
</dbReference>
<feature type="signal peptide" evidence="4">
    <location>
        <begin position="1"/>
        <end position="26"/>
    </location>
</feature>
<evidence type="ECO:0000313" key="5">
    <source>
        <dbReference type="EMBL" id="KAF3420281.1"/>
    </source>
</evidence>
<evidence type="ECO:0000313" key="6">
    <source>
        <dbReference type="Proteomes" id="UP000655588"/>
    </source>
</evidence>
<protein>
    <submittedName>
        <fullName evidence="5">Uncharacterized protein</fullName>
    </submittedName>
</protein>
<keyword evidence="1" id="KW-0433">Leucine-rich repeat</keyword>
<name>A0A833VJ39_9HYME</name>
<evidence type="ECO:0000256" key="2">
    <source>
        <dbReference type="ARBA" id="ARBA00022737"/>
    </source>
</evidence>
<dbReference type="InterPro" id="IPR003591">
    <property type="entry name" value="Leu-rich_rpt_typical-subtyp"/>
</dbReference>
<proteinExistence type="predicted"/>
<dbReference type="PANTHER" id="PTHR24366:SF96">
    <property type="entry name" value="LEUCINE RICH REPEAT CONTAINING 53"/>
    <property type="match status" value="1"/>
</dbReference>
<evidence type="ECO:0000256" key="4">
    <source>
        <dbReference type="SAM" id="SignalP"/>
    </source>
</evidence>
<comment type="caution">
    <text evidence="5">The sequence shown here is derived from an EMBL/GenBank/DDBJ whole genome shotgun (WGS) entry which is preliminary data.</text>
</comment>
<accession>A0A833VJ39</accession>
<organism evidence="5 6">
    <name type="scientific">Frieseomelitta varia</name>
    <dbReference type="NCBI Taxonomy" id="561572"/>
    <lineage>
        <taxon>Eukaryota</taxon>
        <taxon>Metazoa</taxon>
        <taxon>Ecdysozoa</taxon>
        <taxon>Arthropoda</taxon>
        <taxon>Hexapoda</taxon>
        <taxon>Insecta</taxon>
        <taxon>Pterygota</taxon>
        <taxon>Neoptera</taxon>
        <taxon>Endopterygota</taxon>
        <taxon>Hymenoptera</taxon>
        <taxon>Apocrita</taxon>
        <taxon>Aculeata</taxon>
        <taxon>Apoidea</taxon>
        <taxon>Anthophila</taxon>
        <taxon>Apidae</taxon>
        <taxon>Frieseomelitta</taxon>
    </lineage>
</organism>
<evidence type="ECO:0000256" key="1">
    <source>
        <dbReference type="ARBA" id="ARBA00022614"/>
    </source>
</evidence>
<keyword evidence="3" id="KW-0472">Membrane</keyword>
<dbReference type="SUPFAM" id="SSF52058">
    <property type="entry name" value="L domain-like"/>
    <property type="match status" value="1"/>
</dbReference>